<comment type="subcellular location">
    <subcellularLocation>
        <location evidence="5">Cytoplasm</location>
    </subcellularLocation>
</comment>
<comment type="domain">
    <text evidence="5">The PRC barrel domain binds ribosomal protein uS19.</text>
</comment>
<organism evidence="8 9">
    <name type="scientific">[Clostridium] fimetarium</name>
    <dbReference type="NCBI Taxonomy" id="99656"/>
    <lineage>
        <taxon>Bacteria</taxon>
        <taxon>Bacillati</taxon>
        <taxon>Bacillota</taxon>
        <taxon>Clostridia</taxon>
        <taxon>Lachnospirales</taxon>
        <taxon>Lachnospiraceae</taxon>
    </lineage>
</organism>
<proteinExistence type="inferred from homology"/>
<dbReference type="EMBL" id="FOJI01000016">
    <property type="protein sequence ID" value="SEW40695.1"/>
    <property type="molecule type" value="Genomic_DNA"/>
</dbReference>
<dbReference type="Proteomes" id="UP000199701">
    <property type="component" value="Unassembled WGS sequence"/>
</dbReference>
<evidence type="ECO:0000259" key="7">
    <source>
        <dbReference type="Pfam" id="PF24986"/>
    </source>
</evidence>
<dbReference type="NCBIfam" id="TIGR02273">
    <property type="entry name" value="16S_RimM"/>
    <property type="match status" value="1"/>
</dbReference>
<dbReference type="InterPro" id="IPR056792">
    <property type="entry name" value="PRC_RimM"/>
</dbReference>
<keyword evidence="9" id="KW-1185">Reference proteome</keyword>
<dbReference type="Gene3D" id="2.40.30.60">
    <property type="entry name" value="RimM"/>
    <property type="match status" value="1"/>
</dbReference>
<dbReference type="InterPro" id="IPR002676">
    <property type="entry name" value="RimM_N"/>
</dbReference>
<name>A0A1I0RIK3_9FIRM</name>
<feature type="domain" description="RimM N-terminal" evidence="6">
    <location>
        <begin position="25"/>
        <end position="105"/>
    </location>
</feature>
<dbReference type="InterPro" id="IPR036976">
    <property type="entry name" value="RimM_N_sf"/>
</dbReference>
<evidence type="ECO:0000313" key="8">
    <source>
        <dbReference type="EMBL" id="SEW40695.1"/>
    </source>
</evidence>
<dbReference type="STRING" id="99656.SAMN05421659_11643"/>
<evidence type="ECO:0000259" key="6">
    <source>
        <dbReference type="Pfam" id="PF01782"/>
    </source>
</evidence>
<evidence type="ECO:0000256" key="4">
    <source>
        <dbReference type="ARBA" id="ARBA00023186"/>
    </source>
</evidence>
<protein>
    <recommendedName>
        <fullName evidence="5">Ribosome maturation factor RimM</fullName>
    </recommendedName>
</protein>
<keyword evidence="1 5" id="KW-0963">Cytoplasm</keyword>
<dbReference type="GO" id="GO:0005737">
    <property type="term" value="C:cytoplasm"/>
    <property type="evidence" value="ECO:0007669"/>
    <property type="project" value="UniProtKB-SubCell"/>
</dbReference>
<dbReference type="GO" id="GO:0043022">
    <property type="term" value="F:ribosome binding"/>
    <property type="evidence" value="ECO:0007669"/>
    <property type="project" value="InterPro"/>
</dbReference>
<dbReference type="PANTHER" id="PTHR33692:SF1">
    <property type="entry name" value="RIBOSOME MATURATION FACTOR RIMM"/>
    <property type="match status" value="1"/>
</dbReference>
<dbReference type="HAMAP" id="MF_00014">
    <property type="entry name" value="Ribosome_mat_RimM"/>
    <property type="match status" value="1"/>
</dbReference>
<dbReference type="GO" id="GO:0005840">
    <property type="term" value="C:ribosome"/>
    <property type="evidence" value="ECO:0007669"/>
    <property type="project" value="InterPro"/>
</dbReference>
<dbReference type="InterPro" id="IPR011961">
    <property type="entry name" value="RimM"/>
</dbReference>
<dbReference type="SUPFAM" id="SSF50447">
    <property type="entry name" value="Translation proteins"/>
    <property type="match status" value="1"/>
</dbReference>
<comment type="similarity">
    <text evidence="5">Belongs to the RimM family.</text>
</comment>
<dbReference type="SUPFAM" id="SSF50346">
    <property type="entry name" value="PRC-barrel domain"/>
    <property type="match status" value="1"/>
</dbReference>
<dbReference type="GO" id="GO:0042274">
    <property type="term" value="P:ribosomal small subunit biogenesis"/>
    <property type="evidence" value="ECO:0007669"/>
    <property type="project" value="UniProtKB-UniRule"/>
</dbReference>
<dbReference type="Gene3D" id="2.30.30.240">
    <property type="entry name" value="PRC-barrel domain"/>
    <property type="match status" value="1"/>
</dbReference>
<sequence length="188" mass="21637">MFSTLILYQIRKAWFKIIMENLLRVGVIASTHGLKGEVNVFPTTDDLNRFKNLKNVILDLKREQIDLEIEGVKFFKKFAILKFKGYDHIDDVQRFLKKDLLVTRENAVKLKEGEYFICDLIGLKVITDEDVELGTLTDIFQTGANDVYVVTNKDNKEILLPSIPQCILNKDLEQGIIKVHILKGLLDL</sequence>
<evidence type="ECO:0000256" key="2">
    <source>
        <dbReference type="ARBA" id="ARBA00022517"/>
    </source>
</evidence>
<dbReference type="PANTHER" id="PTHR33692">
    <property type="entry name" value="RIBOSOME MATURATION FACTOR RIMM"/>
    <property type="match status" value="1"/>
</dbReference>
<gene>
    <name evidence="5" type="primary">rimM</name>
    <name evidence="8" type="ORF">SAMN05421659_11643</name>
</gene>
<reference evidence="8 9" key="1">
    <citation type="submission" date="2016-10" db="EMBL/GenBank/DDBJ databases">
        <authorList>
            <person name="de Groot N.N."/>
        </authorList>
    </citation>
    <scope>NUCLEOTIDE SEQUENCE [LARGE SCALE GENOMIC DNA]</scope>
    <source>
        <strain evidence="8 9">DSM 9179</strain>
    </source>
</reference>
<dbReference type="Pfam" id="PF24986">
    <property type="entry name" value="PRC_RimM"/>
    <property type="match status" value="1"/>
</dbReference>
<accession>A0A1I0RIK3</accession>
<evidence type="ECO:0000256" key="3">
    <source>
        <dbReference type="ARBA" id="ARBA00022552"/>
    </source>
</evidence>
<dbReference type="GO" id="GO:0006364">
    <property type="term" value="P:rRNA processing"/>
    <property type="evidence" value="ECO:0007669"/>
    <property type="project" value="UniProtKB-UniRule"/>
</dbReference>
<keyword evidence="4 5" id="KW-0143">Chaperone</keyword>
<comment type="subunit">
    <text evidence="5">Binds ribosomal protein uS19.</text>
</comment>
<feature type="domain" description="Ribosome maturation factor RimM PRC barrel" evidence="7">
    <location>
        <begin position="119"/>
        <end position="181"/>
    </location>
</feature>
<keyword evidence="3 5" id="KW-0698">rRNA processing</keyword>
<evidence type="ECO:0000256" key="5">
    <source>
        <dbReference type="HAMAP-Rule" id="MF_00014"/>
    </source>
</evidence>
<evidence type="ECO:0000256" key="1">
    <source>
        <dbReference type="ARBA" id="ARBA00022490"/>
    </source>
</evidence>
<evidence type="ECO:0000313" key="9">
    <source>
        <dbReference type="Proteomes" id="UP000199701"/>
    </source>
</evidence>
<keyword evidence="2 5" id="KW-0690">Ribosome biogenesis</keyword>
<dbReference type="AlphaFoldDB" id="A0A1I0RIK3"/>
<dbReference type="Pfam" id="PF01782">
    <property type="entry name" value="RimM"/>
    <property type="match status" value="1"/>
</dbReference>
<dbReference type="InterPro" id="IPR011033">
    <property type="entry name" value="PRC_barrel-like_sf"/>
</dbReference>
<comment type="function">
    <text evidence="5">An accessory protein needed during the final step in the assembly of 30S ribosomal subunit, possibly for assembly of the head region. Essential for efficient processing of 16S rRNA. May be needed both before and after RbfA during the maturation of 16S rRNA. It has affinity for free ribosomal 30S subunits but not for 70S ribosomes.</text>
</comment>
<dbReference type="InterPro" id="IPR009000">
    <property type="entry name" value="Transl_B-barrel_sf"/>
</dbReference>